<name>A0A7C8IFJ9_9PLEO</name>
<evidence type="ECO:0000313" key="2">
    <source>
        <dbReference type="EMBL" id="KAF2878389.1"/>
    </source>
</evidence>
<comment type="caution">
    <text evidence="2">The sequence shown here is derived from an EMBL/GenBank/DDBJ whole genome shotgun (WGS) entry which is preliminary data.</text>
</comment>
<gene>
    <name evidence="2" type="ORF">BDV95DRAFT_20595</name>
</gene>
<evidence type="ECO:0000313" key="3">
    <source>
        <dbReference type="Proteomes" id="UP000481861"/>
    </source>
</evidence>
<keyword evidence="3" id="KW-1185">Reference proteome</keyword>
<dbReference type="EMBL" id="JAADJZ010000001">
    <property type="protein sequence ID" value="KAF2878389.1"/>
    <property type="molecule type" value="Genomic_DNA"/>
</dbReference>
<evidence type="ECO:0000256" key="1">
    <source>
        <dbReference type="SAM" id="MobiDB-lite"/>
    </source>
</evidence>
<sequence length="188" mass="19288">MRYAAQPQAKATGLPAGRRLALPWELAAGLSSRRLGAAVCRGSREGLKAAGPRVVRVQISSPWPCGVGTTPVPHRRQHDCYDEGPPSSGAEPGQGTAGQTVRQSDGPRQGRVLGLQAGALGGCKVQACGCGACKTSGAISRRTPALARLPSISELAGSPLLRGFDAAATMQRAGRPASCVLRPASLEM</sequence>
<reference evidence="2 3" key="1">
    <citation type="submission" date="2020-01" db="EMBL/GenBank/DDBJ databases">
        <authorList>
            <consortium name="DOE Joint Genome Institute"/>
            <person name="Haridas S."/>
            <person name="Albert R."/>
            <person name="Binder M."/>
            <person name="Bloem J."/>
            <person name="Labutti K."/>
            <person name="Salamov A."/>
            <person name="Andreopoulos B."/>
            <person name="Baker S.E."/>
            <person name="Barry K."/>
            <person name="Bills G."/>
            <person name="Bluhm B.H."/>
            <person name="Cannon C."/>
            <person name="Castanera R."/>
            <person name="Culley D.E."/>
            <person name="Daum C."/>
            <person name="Ezra D."/>
            <person name="Gonzalez J.B."/>
            <person name="Henrissat B."/>
            <person name="Kuo A."/>
            <person name="Liang C."/>
            <person name="Lipzen A."/>
            <person name="Lutzoni F."/>
            <person name="Magnuson J."/>
            <person name="Mondo S."/>
            <person name="Nolan M."/>
            <person name="Ohm R."/>
            <person name="Pangilinan J."/>
            <person name="Park H.-J.H."/>
            <person name="Ramirez L."/>
            <person name="Alfaro M."/>
            <person name="Sun H."/>
            <person name="Tritt A."/>
            <person name="Yoshinaga Y."/>
            <person name="Zwiers L.-H.L."/>
            <person name="Turgeon B.G."/>
            <person name="Goodwin S.B."/>
            <person name="Spatafora J.W."/>
            <person name="Crous P.W."/>
            <person name="Grigoriev I.V."/>
        </authorList>
    </citation>
    <scope>NUCLEOTIDE SEQUENCE [LARGE SCALE GENOMIC DNA]</scope>
    <source>
        <strain evidence="2 3">CBS 611.86</strain>
    </source>
</reference>
<dbReference type="AlphaFoldDB" id="A0A7C8IFJ9"/>
<dbReference type="Proteomes" id="UP000481861">
    <property type="component" value="Unassembled WGS sequence"/>
</dbReference>
<accession>A0A7C8IFJ9</accession>
<proteinExistence type="predicted"/>
<protein>
    <submittedName>
        <fullName evidence="2">Uncharacterized protein</fullName>
    </submittedName>
</protein>
<organism evidence="2 3">
    <name type="scientific">Massariosphaeria phaeospora</name>
    <dbReference type="NCBI Taxonomy" id="100035"/>
    <lineage>
        <taxon>Eukaryota</taxon>
        <taxon>Fungi</taxon>
        <taxon>Dikarya</taxon>
        <taxon>Ascomycota</taxon>
        <taxon>Pezizomycotina</taxon>
        <taxon>Dothideomycetes</taxon>
        <taxon>Pleosporomycetidae</taxon>
        <taxon>Pleosporales</taxon>
        <taxon>Pleosporales incertae sedis</taxon>
        <taxon>Massariosphaeria</taxon>
    </lineage>
</organism>
<feature type="region of interest" description="Disordered" evidence="1">
    <location>
        <begin position="65"/>
        <end position="109"/>
    </location>
</feature>